<proteinExistence type="predicted"/>
<sequence>MIWNTTELELCDHVFWDKENETLTECILVNKITVSILNGNSFFMKDQGFLTRSCSPCYFFICVINNLDLKAERFSVLGYISSIYIFTGIHKSQSQSLCFYLQSLPFFLI</sequence>
<dbReference type="AlphaFoldDB" id="A0A2P2P6J0"/>
<dbReference type="EMBL" id="GGEC01069823">
    <property type="protein sequence ID" value="MBX50307.1"/>
    <property type="molecule type" value="Transcribed_RNA"/>
</dbReference>
<protein>
    <submittedName>
        <fullName evidence="1">Uncharacterized protein</fullName>
    </submittedName>
</protein>
<accession>A0A2P2P6J0</accession>
<reference evidence="1" key="1">
    <citation type="submission" date="2018-02" db="EMBL/GenBank/DDBJ databases">
        <title>Rhizophora mucronata_Transcriptome.</title>
        <authorList>
            <person name="Meera S.P."/>
            <person name="Sreeshan A."/>
            <person name="Augustine A."/>
        </authorList>
    </citation>
    <scope>NUCLEOTIDE SEQUENCE</scope>
    <source>
        <tissue evidence="1">Leaf</tissue>
    </source>
</reference>
<name>A0A2P2P6J0_RHIMU</name>
<evidence type="ECO:0000313" key="1">
    <source>
        <dbReference type="EMBL" id="MBX50307.1"/>
    </source>
</evidence>
<organism evidence="1">
    <name type="scientific">Rhizophora mucronata</name>
    <name type="common">Asiatic mangrove</name>
    <dbReference type="NCBI Taxonomy" id="61149"/>
    <lineage>
        <taxon>Eukaryota</taxon>
        <taxon>Viridiplantae</taxon>
        <taxon>Streptophyta</taxon>
        <taxon>Embryophyta</taxon>
        <taxon>Tracheophyta</taxon>
        <taxon>Spermatophyta</taxon>
        <taxon>Magnoliopsida</taxon>
        <taxon>eudicotyledons</taxon>
        <taxon>Gunneridae</taxon>
        <taxon>Pentapetalae</taxon>
        <taxon>rosids</taxon>
        <taxon>fabids</taxon>
        <taxon>Malpighiales</taxon>
        <taxon>Rhizophoraceae</taxon>
        <taxon>Rhizophora</taxon>
    </lineage>
</organism>